<evidence type="ECO:0000313" key="3">
    <source>
        <dbReference type="Proteomes" id="UP000094819"/>
    </source>
</evidence>
<keyword evidence="3" id="KW-1185">Reference proteome</keyword>
<name>A0A1E3HRT4_9TREE</name>
<organism evidence="2 3">
    <name type="scientific">Cryptococcus wingfieldii CBS 7118</name>
    <dbReference type="NCBI Taxonomy" id="1295528"/>
    <lineage>
        <taxon>Eukaryota</taxon>
        <taxon>Fungi</taxon>
        <taxon>Dikarya</taxon>
        <taxon>Basidiomycota</taxon>
        <taxon>Agaricomycotina</taxon>
        <taxon>Tremellomycetes</taxon>
        <taxon>Tremellales</taxon>
        <taxon>Cryptococcaceae</taxon>
        <taxon>Cryptococcus</taxon>
    </lineage>
</organism>
<gene>
    <name evidence="2" type="ORF">L198_07962</name>
</gene>
<proteinExistence type="predicted"/>
<feature type="compositionally biased region" description="Acidic residues" evidence="1">
    <location>
        <begin position="627"/>
        <end position="640"/>
    </location>
</feature>
<protein>
    <submittedName>
        <fullName evidence="2">Uncharacterized protein</fullName>
    </submittedName>
</protein>
<feature type="non-terminal residue" evidence="2">
    <location>
        <position position="1"/>
    </location>
</feature>
<reference evidence="2 3" key="1">
    <citation type="submission" date="2016-06" db="EMBL/GenBank/DDBJ databases">
        <title>Evolution of pathogenesis and genome organization in the Tremellales.</title>
        <authorList>
            <person name="Cuomo C."/>
            <person name="Litvintseva A."/>
            <person name="Heitman J."/>
            <person name="Chen Y."/>
            <person name="Sun S."/>
            <person name="Springer D."/>
            <person name="Dromer F."/>
            <person name="Young S."/>
            <person name="Zeng Q."/>
            <person name="Chapman S."/>
            <person name="Gujja S."/>
            <person name="Saif S."/>
            <person name="Birren B."/>
        </authorList>
    </citation>
    <scope>NUCLEOTIDE SEQUENCE [LARGE SCALE GENOMIC DNA]</scope>
    <source>
        <strain evidence="2 3">CBS 7118</strain>
    </source>
</reference>
<accession>A0A1E3HRT4</accession>
<evidence type="ECO:0000256" key="1">
    <source>
        <dbReference type="SAM" id="MobiDB-lite"/>
    </source>
</evidence>
<feature type="region of interest" description="Disordered" evidence="1">
    <location>
        <begin position="68"/>
        <end position="168"/>
    </location>
</feature>
<evidence type="ECO:0000313" key="2">
    <source>
        <dbReference type="EMBL" id="ODN79078.1"/>
    </source>
</evidence>
<dbReference type="RefSeq" id="XP_019028111.1">
    <property type="nucleotide sequence ID" value="XM_019179935.1"/>
</dbReference>
<feature type="region of interest" description="Disordered" evidence="1">
    <location>
        <begin position="514"/>
        <end position="640"/>
    </location>
</feature>
<dbReference type="GeneID" id="30197173"/>
<dbReference type="AlphaFoldDB" id="A0A1E3HRT4"/>
<comment type="caution">
    <text evidence="2">The sequence shown here is derived from an EMBL/GenBank/DDBJ whole genome shotgun (WGS) entry which is preliminary data.</text>
</comment>
<dbReference type="EMBL" id="AWGH01000047">
    <property type="protein sequence ID" value="ODN79078.1"/>
    <property type="molecule type" value="Genomic_DNA"/>
</dbReference>
<feature type="compositionally biased region" description="Acidic residues" evidence="1">
    <location>
        <begin position="545"/>
        <end position="560"/>
    </location>
</feature>
<feature type="compositionally biased region" description="Polar residues" evidence="1">
    <location>
        <begin position="148"/>
        <end position="168"/>
    </location>
</feature>
<feature type="region of interest" description="Disordered" evidence="1">
    <location>
        <begin position="336"/>
        <end position="357"/>
    </location>
</feature>
<dbReference type="OrthoDB" id="10547512at2759"/>
<dbReference type="Proteomes" id="UP000094819">
    <property type="component" value="Unassembled WGS sequence"/>
</dbReference>
<sequence>NPTSSRVGNPVRAKIDALKKDLKAGVYSSVHGFLQSWKKWKDVPKDLRADLKARHPYYFRLLELAESSPDFDHPAPPNIDKKYKPSTNDSPKSSGGVVSETTKKSKGKRPATAPPSEDERMAGSGESDSDAPVTLAPRHKKPKPTIRVSDTASSTDAPVSCMSPQWDSNPRDISRLLRNILSNPSWRQVCFPESKVAVPQVYKVYRDIFLRSFRFDPAMKDAEKKGLVAKIEGNGEKSTWVATEKFGRHVHNPVRAKISALKRDWKAGVYTPHFDPSWEIWRHVPAGLRNSLEAKYPYYFDLLRLMRPSSNPSRKHPLDNRPPTLLTGVEGEAIQLGKKSKRTVAHPPPNSYENEDMPRGMNDSLALDNHQAPSCVPFGMDPPLWYPNPKRTADLLYFIGRNDSWRRAIFPQNNVTLNPDIYKVYIDILLEFRPSDPFLTQAEEKGLVRRVEGGWAARRKFGARVVNPVEVKISSAHSKRAGIIMNTDFKNDLKAKHAYFFKLRALIQGSDPTALSGNVDVEEEAEVKRPGKGKRAAVNPPSSSSEDEDMAEASDRDDDANVSRLSKRKHSSSPLPVPVYRKRRRVLPPTRSHYGSEYSEDSSVVFLEQRVAPGARADTAMGVSSSEEGEEESGGDEEDD</sequence>